<dbReference type="InterPro" id="IPR001283">
    <property type="entry name" value="CRISP-related"/>
</dbReference>
<dbReference type="InterPro" id="IPR014044">
    <property type="entry name" value="CAP_dom"/>
</dbReference>
<dbReference type="Pfam" id="PF00188">
    <property type="entry name" value="CAP"/>
    <property type="match status" value="1"/>
</dbReference>
<dbReference type="Gene3D" id="3.40.33.10">
    <property type="entry name" value="CAP"/>
    <property type="match status" value="1"/>
</dbReference>
<dbReference type="PRINTS" id="PR00837">
    <property type="entry name" value="V5TPXLIKE"/>
</dbReference>
<dbReference type="CDD" id="cd05382">
    <property type="entry name" value="CAP_GAPR1-like"/>
    <property type="match status" value="1"/>
</dbReference>
<dbReference type="EMBL" id="CAJFCW020000005">
    <property type="protein sequence ID" value="CAG9121981.1"/>
    <property type="molecule type" value="Genomic_DNA"/>
</dbReference>
<keyword evidence="3" id="KW-1185">Reference proteome</keyword>
<dbReference type="Proteomes" id="UP000783686">
    <property type="component" value="Unassembled WGS sequence"/>
</dbReference>
<dbReference type="SMART" id="SM00198">
    <property type="entry name" value="SCP"/>
    <property type="match status" value="1"/>
</dbReference>
<organism evidence="2 3">
    <name type="scientific">Bursaphelenchus okinawaensis</name>
    <dbReference type="NCBI Taxonomy" id="465554"/>
    <lineage>
        <taxon>Eukaryota</taxon>
        <taxon>Metazoa</taxon>
        <taxon>Ecdysozoa</taxon>
        <taxon>Nematoda</taxon>
        <taxon>Chromadorea</taxon>
        <taxon>Rhabditida</taxon>
        <taxon>Tylenchina</taxon>
        <taxon>Tylenchomorpha</taxon>
        <taxon>Aphelenchoidea</taxon>
        <taxon>Aphelenchoididae</taxon>
        <taxon>Bursaphelenchus</taxon>
    </lineage>
</organism>
<comment type="caution">
    <text evidence="2">The sequence shown here is derived from an EMBL/GenBank/DDBJ whole genome shotgun (WGS) entry which is preliminary data.</text>
</comment>
<evidence type="ECO:0000313" key="2">
    <source>
        <dbReference type="EMBL" id="CAD5226281.1"/>
    </source>
</evidence>
<sequence>MGNKPSALDQFQQKQLKLHNEYRKKHDVNPLKLSKDLCKDAELFAQKLATEGLLRHDPNCKLGENVYFSSHSPDGATESWYKESEQIKSYAEIEDISDKISHFSQIVWSDCHAVGIAMAKGANGFYVVCRYMPNGNRVGHYSDNVFPPKN</sequence>
<proteinExistence type="predicted"/>
<dbReference type="PANTHER" id="PTHR10334">
    <property type="entry name" value="CYSTEINE-RICH SECRETORY PROTEIN-RELATED"/>
    <property type="match status" value="1"/>
</dbReference>
<accession>A0A811LFE4</accession>
<dbReference type="Proteomes" id="UP000614601">
    <property type="component" value="Unassembled WGS sequence"/>
</dbReference>
<gene>
    <name evidence="2" type="ORF">BOKJ2_LOCUS11999</name>
</gene>
<reference evidence="2" key="1">
    <citation type="submission" date="2020-09" db="EMBL/GenBank/DDBJ databases">
        <authorList>
            <person name="Kikuchi T."/>
        </authorList>
    </citation>
    <scope>NUCLEOTIDE SEQUENCE</scope>
    <source>
        <strain evidence="2">SH1</strain>
    </source>
</reference>
<dbReference type="EMBL" id="CAJFDH010000005">
    <property type="protein sequence ID" value="CAD5226281.1"/>
    <property type="molecule type" value="Genomic_DNA"/>
</dbReference>
<name>A0A811LFE4_9BILA</name>
<evidence type="ECO:0000313" key="3">
    <source>
        <dbReference type="Proteomes" id="UP000614601"/>
    </source>
</evidence>
<protein>
    <recommendedName>
        <fullName evidence="1">SCP domain-containing protein</fullName>
    </recommendedName>
</protein>
<dbReference type="InterPro" id="IPR034113">
    <property type="entry name" value="SCP_GAPR1-like"/>
</dbReference>
<dbReference type="InterPro" id="IPR035940">
    <property type="entry name" value="CAP_sf"/>
</dbReference>
<evidence type="ECO:0000259" key="1">
    <source>
        <dbReference type="SMART" id="SM00198"/>
    </source>
</evidence>
<dbReference type="AlphaFoldDB" id="A0A811LFE4"/>
<dbReference type="SUPFAM" id="SSF55797">
    <property type="entry name" value="PR-1-like"/>
    <property type="match status" value="1"/>
</dbReference>
<feature type="domain" description="SCP" evidence="1">
    <location>
        <begin position="10"/>
        <end position="139"/>
    </location>
</feature>
<dbReference type="OrthoDB" id="337038at2759"/>
<dbReference type="FunFam" id="3.40.33.10:FF:000010">
    <property type="entry name" value="Predicted protein"/>
    <property type="match status" value="1"/>
</dbReference>